<keyword evidence="2" id="KW-0472">Membrane</keyword>
<evidence type="ECO:0000256" key="2">
    <source>
        <dbReference type="SAM" id="Phobius"/>
    </source>
</evidence>
<dbReference type="OrthoDB" id="10467038at2759"/>
<dbReference type="AlphaFoldDB" id="M1VEH6"/>
<sequence length="675" mass="75427">MRTSLFGNGGGKASGLRFGKRNDHRQRSPYPKLMPRSFRLAFAFVPACRSQAAKFRFASARPRSACERRGFHRYWLIRGVVQGQLKSCEGVHVTAQLEPGHARAVKMETLLNQAALQVQQYLKHSYSHAHGSLQGVTEQSTKKVSVRVAPQRLQQASGYYRVADSKQNPCVLAKSSVEALSSPQTILRQIPGAIAGFVLLGFAVPFAMISFTLRLTQRRPRKVQKPEHSMPSVANARLESSSGIAASDRLSGPSWAPPRGASSNVKTDADGAQVSPKTVTETGQHASVAASKASWWCALQRFFMRREAACPGTEGIDASRNGAAPGSEATSGTPLFEALYADCHGSVLAIRCASLSRAESAPGETERRPEFPAFLNHLQGFSHGRLGELCEQCNHRNKRQIPQIIGEVARKHIEKFLFNIHAFMKERDYGRALRETDALLRWYRNWLCPCIDECAAGNEQVTNVMRKVVIPQKRREQQESLSDAYRCYVSRMYKSTIFAHMIAYEAKNLAALRSLFGLGWSQIKELEEAVAAEVWRCSIDEALSIESETEDRTRRASHVQQLPLHEPHTRKRLREMRRFLVAVLGEERASSSLSRAAKPIVEEEAIRVLISRRFPDDTEIQRLIVLAACLDCDVLDAIRRASEVLGIEHSTRVRVLLHVTSQRLKNDFSSLSFRS</sequence>
<accession>M1VEH6</accession>
<dbReference type="KEGG" id="cme:CYME_CMB085C"/>
<organism evidence="3 4">
    <name type="scientific">Cyanidioschyzon merolae (strain NIES-3377 / 10D)</name>
    <name type="common">Unicellular red alga</name>
    <dbReference type="NCBI Taxonomy" id="280699"/>
    <lineage>
        <taxon>Eukaryota</taxon>
        <taxon>Rhodophyta</taxon>
        <taxon>Bangiophyceae</taxon>
        <taxon>Cyanidiales</taxon>
        <taxon>Cyanidiaceae</taxon>
        <taxon>Cyanidioschyzon</taxon>
    </lineage>
</organism>
<reference evidence="3 4" key="1">
    <citation type="journal article" date="2004" name="Nature">
        <title>Genome sequence of the ultrasmall unicellular red alga Cyanidioschyzon merolae 10D.</title>
        <authorList>
            <person name="Matsuzaki M."/>
            <person name="Misumi O."/>
            <person name="Shin-i T."/>
            <person name="Maruyama S."/>
            <person name="Takahara M."/>
            <person name="Miyagishima S."/>
            <person name="Mori T."/>
            <person name="Nishida K."/>
            <person name="Yagisawa F."/>
            <person name="Nishida K."/>
            <person name="Yoshida Y."/>
            <person name="Nishimura Y."/>
            <person name="Nakao S."/>
            <person name="Kobayashi T."/>
            <person name="Momoyama Y."/>
            <person name="Higashiyama T."/>
            <person name="Minoda A."/>
            <person name="Sano M."/>
            <person name="Nomoto H."/>
            <person name="Oishi K."/>
            <person name="Hayashi H."/>
            <person name="Ohta F."/>
            <person name="Nishizaka S."/>
            <person name="Haga S."/>
            <person name="Miura S."/>
            <person name="Morishita T."/>
            <person name="Kabeya Y."/>
            <person name="Terasawa K."/>
            <person name="Suzuki Y."/>
            <person name="Ishii Y."/>
            <person name="Asakawa S."/>
            <person name="Takano H."/>
            <person name="Ohta N."/>
            <person name="Kuroiwa H."/>
            <person name="Tanaka K."/>
            <person name="Shimizu N."/>
            <person name="Sugano S."/>
            <person name="Sato N."/>
            <person name="Nozaki H."/>
            <person name="Ogasawara N."/>
            <person name="Kohara Y."/>
            <person name="Kuroiwa T."/>
        </authorList>
    </citation>
    <scope>NUCLEOTIDE SEQUENCE [LARGE SCALE GENOMIC DNA]</scope>
    <source>
        <strain evidence="3 4">10D</strain>
    </source>
</reference>
<reference evidence="3 4" key="2">
    <citation type="journal article" date="2007" name="BMC Biol.">
        <title>A 100%-complete sequence reveals unusually simple genomic features in the hot-spring red alga Cyanidioschyzon merolae.</title>
        <authorList>
            <person name="Nozaki H."/>
            <person name="Takano H."/>
            <person name="Misumi O."/>
            <person name="Terasawa K."/>
            <person name="Matsuzaki M."/>
            <person name="Maruyama S."/>
            <person name="Nishida K."/>
            <person name="Yagisawa F."/>
            <person name="Yoshida Y."/>
            <person name="Fujiwara T."/>
            <person name="Takio S."/>
            <person name="Tamura K."/>
            <person name="Chung S.J."/>
            <person name="Nakamura S."/>
            <person name="Kuroiwa H."/>
            <person name="Tanaka K."/>
            <person name="Sato N."/>
            <person name="Kuroiwa T."/>
        </authorList>
    </citation>
    <scope>NUCLEOTIDE SEQUENCE [LARGE SCALE GENOMIC DNA]</scope>
    <source>
        <strain evidence="3 4">10D</strain>
    </source>
</reference>
<dbReference type="HOGENOM" id="CLU_407344_0_0_1"/>
<evidence type="ECO:0000256" key="1">
    <source>
        <dbReference type="SAM" id="MobiDB-lite"/>
    </source>
</evidence>
<keyword evidence="2" id="KW-1133">Transmembrane helix</keyword>
<keyword evidence="2" id="KW-0812">Transmembrane</keyword>
<evidence type="ECO:0000313" key="4">
    <source>
        <dbReference type="Proteomes" id="UP000007014"/>
    </source>
</evidence>
<dbReference type="EMBL" id="AP006484">
    <property type="protein sequence ID" value="BAM78898.1"/>
    <property type="molecule type" value="Genomic_DNA"/>
</dbReference>
<feature type="region of interest" description="Disordered" evidence="1">
    <location>
        <begin position="246"/>
        <end position="279"/>
    </location>
</feature>
<dbReference type="GeneID" id="16992291"/>
<gene>
    <name evidence="3" type="ORF">CYME_CMB085C</name>
</gene>
<feature type="transmembrane region" description="Helical" evidence="2">
    <location>
        <begin position="190"/>
        <end position="213"/>
    </location>
</feature>
<feature type="region of interest" description="Disordered" evidence="1">
    <location>
        <begin position="218"/>
        <end position="237"/>
    </location>
</feature>
<keyword evidence="4" id="KW-1185">Reference proteome</keyword>
<dbReference type="Gramene" id="CMB085CT">
    <property type="protein sequence ID" value="CMB085CT"/>
    <property type="gene ID" value="CMB085C"/>
</dbReference>
<protein>
    <submittedName>
        <fullName evidence="3">Uncharacterized protein</fullName>
    </submittedName>
</protein>
<name>M1VEH6_CYAM1</name>
<evidence type="ECO:0000313" key="3">
    <source>
        <dbReference type="EMBL" id="BAM78898.1"/>
    </source>
</evidence>
<feature type="region of interest" description="Disordered" evidence="1">
    <location>
        <begin position="1"/>
        <end position="30"/>
    </location>
</feature>
<dbReference type="Proteomes" id="UP000007014">
    <property type="component" value="Chromosome 2"/>
</dbReference>
<dbReference type="RefSeq" id="XP_005535184.1">
    <property type="nucleotide sequence ID" value="XM_005535127.1"/>
</dbReference>
<proteinExistence type="predicted"/>